<evidence type="ECO:0000313" key="2">
    <source>
        <dbReference type="Proteomes" id="UP001148662"/>
    </source>
</evidence>
<gene>
    <name evidence="1" type="ORF">NM688_g4402</name>
</gene>
<evidence type="ECO:0000313" key="1">
    <source>
        <dbReference type="EMBL" id="KAJ3551977.1"/>
    </source>
</evidence>
<organism evidence="1 2">
    <name type="scientific">Phlebia brevispora</name>
    <dbReference type="NCBI Taxonomy" id="194682"/>
    <lineage>
        <taxon>Eukaryota</taxon>
        <taxon>Fungi</taxon>
        <taxon>Dikarya</taxon>
        <taxon>Basidiomycota</taxon>
        <taxon>Agaricomycotina</taxon>
        <taxon>Agaricomycetes</taxon>
        <taxon>Polyporales</taxon>
        <taxon>Meruliaceae</taxon>
        <taxon>Phlebia</taxon>
    </lineage>
</organism>
<name>A0ACC1T2Y5_9APHY</name>
<comment type="caution">
    <text evidence="1">The sequence shown here is derived from an EMBL/GenBank/DDBJ whole genome shotgun (WGS) entry which is preliminary data.</text>
</comment>
<accession>A0ACC1T2Y5</accession>
<reference evidence="1" key="1">
    <citation type="submission" date="2022-07" db="EMBL/GenBank/DDBJ databases">
        <title>Genome Sequence of Phlebia brevispora.</title>
        <authorList>
            <person name="Buettner E."/>
        </authorList>
    </citation>
    <scope>NUCLEOTIDE SEQUENCE</scope>
    <source>
        <strain evidence="1">MPL23</strain>
    </source>
</reference>
<dbReference type="Proteomes" id="UP001148662">
    <property type="component" value="Unassembled WGS sequence"/>
</dbReference>
<sequence length="701" mass="76297">MPPPPGNIAVVEGESVECKARLARGFLCNSGTRTLISTPLIRGAGAYIIINDQCMRFVRWRAGDVSSTMNSRLTTSLCITLHTILVVIYAAILATHKSGVYHRPLRLSPDTVRTIITLASQSFAIAYCAVLVLLTQRITLHEFIKRPHTLTAIHDKSSAWLGLGASLQTLGRQTSVVTDLLGVSMITMYLLLIFVVHTTLPGIFGVTTQNATIFTTHPTTLARQPNGLSTLLSSSGNGAPNIYSILEIYDTFNLTTVGVLDNMLYDIIPPVENAAGVEVEVNATTFSVDCGLLPGVVQTNFENITASDFALYVFGFDGKYEVPLHPMAANQFQVQAVVNVDDSTNATFPNMLVVASTYPVVDSAGVNATAISIEPIWKDANGNVITTLSLFGCNFGAHNSTVQINPQTRTPEQSPAMPTAVRWHNWTDPGISSDPLLRDPLRDFISDAPPSIQESAVGNIVVFDDTVNVTSLSPIIGYRLVKISPRLMEYCSLIWNKHFYRFLGEDIVAGRVNANLNASLGPMTIGELNWSLERAYTAMLWYYNTATSLNLAFNETGVAERQQGEVSLPSSVLQERMTVNTISLLVGLGASCILLVLTVALVIRSSGLERDVAYRDVSGLLPVLWMLGNEPRLAAIGNPDVDALRAAGMYEISRINRFPQHSADTMKLGLGDFGEEYELRHPLSTRSSDPLLIRTEFALSD</sequence>
<keyword evidence="2" id="KW-1185">Reference proteome</keyword>
<dbReference type="EMBL" id="JANHOG010000723">
    <property type="protein sequence ID" value="KAJ3551977.1"/>
    <property type="molecule type" value="Genomic_DNA"/>
</dbReference>
<proteinExistence type="predicted"/>
<protein>
    <submittedName>
        <fullName evidence="1">Uncharacterized protein</fullName>
    </submittedName>
</protein>